<protein>
    <submittedName>
        <fullName evidence="2">Ribosomal-protein-alanine N-acetyltransferase</fullName>
    </submittedName>
</protein>
<dbReference type="AlphaFoldDB" id="A0A2M8WKZ5"/>
<comment type="caution">
    <text evidence="2">The sequence shown here is derived from an EMBL/GenBank/DDBJ whole genome shotgun (WGS) entry which is preliminary data.</text>
</comment>
<proteinExistence type="predicted"/>
<accession>A0A2M8WKZ5</accession>
<keyword evidence="2" id="KW-0808">Transferase</keyword>
<evidence type="ECO:0000313" key="2">
    <source>
        <dbReference type="EMBL" id="PJI91594.1"/>
    </source>
</evidence>
<evidence type="ECO:0000313" key="3">
    <source>
        <dbReference type="Proteomes" id="UP000228531"/>
    </source>
</evidence>
<keyword evidence="3" id="KW-1185">Reference proteome</keyword>
<evidence type="ECO:0000259" key="1">
    <source>
        <dbReference type="PROSITE" id="PS51186"/>
    </source>
</evidence>
<dbReference type="InterPro" id="IPR000182">
    <property type="entry name" value="GNAT_dom"/>
</dbReference>
<dbReference type="EMBL" id="PGTY01000001">
    <property type="protein sequence ID" value="PJI91594.1"/>
    <property type="molecule type" value="Genomic_DNA"/>
</dbReference>
<dbReference type="CDD" id="cd04301">
    <property type="entry name" value="NAT_SF"/>
    <property type="match status" value="1"/>
</dbReference>
<feature type="domain" description="N-acetyltransferase" evidence="1">
    <location>
        <begin position="8"/>
        <end position="164"/>
    </location>
</feature>
<dbReference type="RefSeq" id="WP_100366504.1">
    <property type="nucleotide sequence ID" value="NZ_PGTY01000001.1"/>
</dbReference>
<dbReference type="SUPFAM" id="SSF55729">
    <property type="entry name" value="Acyl-CoA N-acyltransferases (Nat)"/>
    <property type="match status" value="1"/>
</dbReference>
<dbReference type="InterPro" id="IPR016181">
    <property type="entry name" value="Acyl_CoA_acyltransferase"/>
</dbReference>
<sequence length="168" mass="19060">MTLTTERLILRAATQDDLMDLHAIFSDRRAMRYWSTAPHETPERTQENLDRLIASAARQLTYFVIEKDGRTIGTAGMHKTDEVGFLLHPAYWRQGIVTEAMHAIIPYLFKVTDHAQLTADADPRNAASVGLLKSLGFEETHRAKNTFCINGEWSDSVYFALPRPAQVR</sequence>
<name>A0A2M8WKZ5_9RHOB</name>
<dbReference type="GO" id="GO:0016747">
    <property type="term" value="F:acyltransferase activity, transferring groups other than amino-acyl groups"/>
    <property type="evidence" value="ECO:0007669"/>
    <property type="project" value="InterPro"/>
</dbReference>
<dbReference type="PANTHER" id="PTHR43792">
    <property type="entry name" value="GNAT FAMILY, PUTATIVE (AFU_ORTHOLOGUE AFUA_3G00765)-RELATED-RELATED"/>
    <property type="match status" value="1"/>
</dbReference>
<dbReference type="PROSITE" id="PS51186">
    <property type="entry name" value="GNAT"/>
    <property type="match status" value="1"/>
</dbReference>
<organism evidence="2 3">
    <name type="scientific">Yoonia maricola</name>
    <dbReference type="NCBI Taxonomy" id="420999"/>
    <lineage>
        <taxon>Bacteria</taxon>
        <taxon>Pseudomonadati</taxon>
        <taxon>Pseudomonadota</taxon>
        <taxon>Alphaproteobacteria</taxon>
        <taxon>Rhodobacterales</taxon>
        <taxon>Paracoccaceae</taxon>
        <taxon>Yoonia</taxon>
    </lineage>
</organism>
<dbReference type="Proteomes" id="UP000228531">
    <property type="component" value="Unassembled WGS sequence"/>
</dbReference>
<gene>
    <name evidence="2" type="ORF">BC777_0425</name>
</gene>
<reference evidence="2 3" key="1">
    <citation type="submission" date="2017-11" db="EMBL/GenBank/DDBJ databases">
        <title>Genomic Encyclopedia of Archaeal and Bacterial Type Strains, Phase II (KMG-II): From Individual Species to Whole Genera.</title>
        <authorList>
            <person name="Goeker M."/>
        </authorList>
    </citation>
    <scope>NUCLEOTIDE SEQUENCE [LARGE SCALE GENOMIC DNA]</scope>
    <source>
        <strain evidence="2 3">DSM 29128</strain>
    </source>
</reference>
<dbReference type="PANTHER" id="PTHR43792:SF1">
    <property type="entry name" value="N-ACETYLTRANSFERASE DOMAIN-CONTAINING PROTEIN"/>
    <property type="match status" value="1"/>
</dbReference>
<dbReference type="Gene3D" id="3.40.630.30">
    <property type="match status" value="1"/>
</dbReference>
<dbReference type="Pfam" id="PF13302">
    <property type="entry name" value="Acetyltransf_3"/>
    <property type="match status" value="1"/>
</dbReference>
<dbReference type="OrthoDB" id="9804153at2"/>
<dbReference type="InterPro" id="IPR051531">
    <property type="entry name" value="N-acetyltransferase"/>
</dbReference>